<dbReference type="Gene3D" id="2.60.40.1180">
    <property type="entry name" value="Golgi alpha-mannosidase II"/>
    <property type="match status" value="1"/>
</dbReference>
<dbReference type="InterPro" id="IPR013780">
    <property type="entry name" value="Glyco_hydro_b"/>
</dbReference>
<feature type="domain" description="Carbohydrate binding X2" evidence="10">
    <location>
        <begin position="661"/>
        <end position="733"/>
    </location>
</feature>
<dbReference type="CDD" id="cd14792">
    <property type="entry name" value="GH27"/>
    <property type="match status" value="1"/>
</dbReference>
<name>A0ABV7YG27_9ACTN</name>
<feature type="chain" id="PRO_5045258905" description="Alpha-galactosidase" evidence="9">
    <location>
        <begin position="29"/>
        <end position="829"/>
    </location>
</feature>
<evidence type="ECO:0000256" key="5">
    <source>
        <dbReference type="ARBA" id="ARBA00023277"/>
    </source>
</evidence>
<dbReference type="Pfam" id="PF17801">
    <property type="entry name" value="Melibiase_C"/>
    <property type="match status" value="1"/>
</dbReference>
<dbReference type="PRINTS" id="PR00740">
    <property type="entry name" value="GLHYDRLASE27"/>
</dbReference>
<keyword evidence="8" id="KW-1015">Disulfide bond</keyword>
<evidence type="ECO:0000256" key="6">
    <source>
        <dbReference type="ARBA" id="ARBA00023295"/>
    </source>
</evidence>
<dbReference type="InterPro" id="IPR041233">
    <property type="entry name" value="Melibiase_C"/>
</dbReference>
<comment type="catalytic activity">
    <reaction evidence="8">
        <text>Hydrolysis of terminal, non-reducing alpha-D-galactose residues in alpha-D-galactosides, including galactose oligosaccharides, galactomannans and galactolipids.</text>
        <dbReference type="EC" id="3.2.1.22"/>
    </reaction>
</comment>
<dbReference type="EMBL" id="JBHRZH010000017">
    <property type="protein sequence ID" value="MFC3763000.1"/>
    <property type="molecule type" value="Genomic_DNA"/>
</dbReference>
<dbReference type="SUPFAM" id="SSF81296">
    <property type="entry name" value="E set domains"/>
    <property type="match status" value="1"/>
</dbReference>
<protein>
    <recommendedName>
        <fullName evidence="8">Alpha-galactosidase</fullName>
        <ecNumber evidence="8">3.2.1.22</ecNumber>
    </recommendedName>
    <alternativeName>
        <fullName evidence="8">Melibiase</fullName>
    </alternativeName>
</protein>
<keyword evidence="4" id="KW-0136">Cellulose degradation</keyword>
<evidence type="ECO:0000256" key="2">
    <source>
        <dbReference type="ARBA" id="ARBA00022729"/>
    </source>
</evidence>
<keyword evidence="13" id="KW-1185">Reference proteome</keyword>
<dbReference type="EC" id="3.2.1.22" evidence="8"/>
<organism evidence="12 13">
    <name type="scientific">Tenggerimyces flavus</name>
    <dbReference type="NCBI Taxonomy" id="1708749"/>
    <lineage>
        <taxon>Bacteria</taxon>
        <taxon>Bacillati</taxon>
        <taxon>Actinomycetota</taxon>
        <taxon>Actinomycetes</taxon>
        <taxon>Propionibacteriales</taxon>
        <taxon>Nocardioidaceae</taxon>
        <taxon>Tenggerimyces</taxon>
    </lineage>
</organism>
<proteinExistence type="inferred from homology"/>
<evidence type="ECO:0000256" key="8">
    <source>
        <dbReference type="RuleBase" id="RU361168"/>
    </source>
</evidence>
<dbReference type="RefSeq" id="WP_239554012.1">
    <property type="nucleotide sequence ID" value="NZ_JAFBCM010000001.1"/>
</dbReference>
<keyword evidence="3 8" id="KW-0378">Hydrolase</keyword>
<keyword evidence="5" id="KW-0119">Carbohydrate metabolism</keyword>
<dbReference type="InterPro" id="IPR005102">
    <property type="entry name" value="Carbo-bd_X2"/>
</dbReference>
<evidence type="ECO:0000256" key="7">
    <source>
        <dbReference type="ARBA" id="ARBA00023326"/>
    </source>
</evidence>
<evidence type="ECO:0000259" key="10">
    <source>
        <dbReference type="Pfam" id="PF03442"/>
    </source>
</evidence>
<dbReference type="Proteomes" id="UP001595699">
    <property type="component" value="Unassembled WGS sequence"/>
</dbReference>
<dbReference type="SUPFAM" id="SSF51445">
    <property type="entry name" value="(Trans)glycosidases"/>
    <property type="match status" value="1"/>
</dbReference>
<gene>
    <name evidence="12" type="ORF">ACFOUW_19320</name>
</gene>
<dbReference type="Gene3D" id="3.20.20.70">
    <property type="entry name" value="Aldolase class I"/>
    <property type="match status" value="1"/>
</dbReference>
<dbReference type="InterPro" id="IPR017853">
    <property type="entry name" value="GH"/>
</dbReference>
<dbReference type="InterPro" id="IPR013785">
    <property type="entry name" value="Aldolase_TIM"/>
</dbReference>
<dbReference type="InterPro" id="IPR014756">
    <property type="entry name" value="Ig_E-set"/>
</dbReference>
<dbReference type="InterPro" id="IPR002241">
    <property type="entry name" value="Glyco_hydro_27"/>
</dbReference>
<keyword evidence="7" id="KW-0624">Polysaccharide degradation</keyword>
<keyword evidence="2 9" id="KW-0732">Signal</keyword>
<evidence type="ECO:0000256" key="1">
    <source>
        <dbReference type="ARBA" id="ARBA00009743"/>
    </source>
</evidence>
<feature type="domain" description="Alpha galactosidase C-terminal" evidence="11">
    <location>
        <begin position="386"/>
        <end position="459"/>
    </location>
</feature>
<sequence length="829" mass="89656">MSLRNKAIRGLLVAALVPLGLTTTPASAVPEPAVALPAAPVVAAAFPPAGEVARKPYMGWSSYSMQVFVPNGGTWITAAQIKAQSDAMHTKLQRFGYDRINIDAAWNGGIDGYGRPVPSTTLYPNGFQEVIDHVHDNGQKIGIYAIPGISKSVIDADLPVYGAPECSTGDLPVLPLKQADYWGIGHKIDFSKPCAQKYIDSIADLFASWGIDFLKFDSVTPGSGIGDLSLDARDDVKAWSQALARHKIWLELSWALDIRYADYWKQYANGWRIDWDVECYCTGVALTQWQNIARLFPKLADWWRHGGPGGWNDLDSLNVGNGSMDGLTKDERRTAATLWAVSAAPFYIGNDMTRLDSYGLELLTNREVIAVNQAGVPARPVSMQTNRQVWYALNADSSYTVAVFNLGRTDADVTVNFADLGLDGTAKVRDLWAKKDLGSAKGTYVAKDVPINGTRLFKVTPQKGASISVNDDDLRVSYDGDWKRNENFEVPAVSEPLAVTVKGPAARAAAPRSKLNATPEPSAKASKVNAAGVRTIQVNNDDPQITYTGSWSRSTGRGLGDYLDDVQYTEANGDAFQYTFVGTGVDYVTETHNSQGDVDIYVDGEFKQTVSTFQAEGRGAQQVVYGISDLPNGTHTIRGVKKTGQFMLLDKLSVRQESLLDPGSATFDPAAPADIAVTVARDPAELVSVSRGGTALVRGSDYTVAGSVVTISKSYLASLPAGDVALDFSFRGDNANDVHYAKANGAAVSFSFRGTKVDWLTALGPDQGEADVFVDGKLVRRVSLQNPTRVTNRVAFTATGLKDKQHTLRIVKVSGEALRNDVIRYQLAR</sequence>
<dbReference type="Pfam" id="PF03442">
    <property type="entry name" value="CBM_X2"/>
    <property type="match status" value="1"/>
</dbReference>
<evidence type="ECO:0000313" key="12">
    <source>
        <dbReference type="EMBL" id="MFC3763000.1"/>
    </source>
</evidence>
<dbReference type="Pfam" id="PF16499">
    <property type="entry name" value="Melibiase_2"/>
    <property type="match status" value="1"/>
</dbReference>
<dbReference type="Gene3D" id="2.60.120.260">
    <property type="entry name" value="Galactose-binding domain-like"/>
    <property type="match status" value="2"/>
</dbReference>
<evidence type="ECO:0000256" key="9">
    <source>
        <dbReference type="SAM" id="SignalP"/>
    </source>
</evidence>
<evidence type="ECO:0000256" key="4">
    <source>
        <dbReference type="ARBA" id="ARBA00023001"/>
    </source>
</evidence>
<feature type="signal peptide" evidence="9">
    <location>
        <begin position="1"/>
        <end position="28"/>
    </location>
</feature>
<evidence type="ECO:0000313" key="13">
    <source>
        <dbReference type="Proteomes" id="UP001595699"/>
    </source>
</evidence>
<comment type="similarity">
    <text evidence="1 8">Belongs to the glycosyl hydrolase 27 family.</text>
</comment>
<keyword evidence="6 8" id="KW-0326">Glycosidase</keyword>
<reference evidence="13" key="1">
    <citation type="journal article" date="2019" name="Int. J. Syst. Evol. Microbiol.">
        <title>The Global Catalogue of Microorganisms (GCM) 10K type strain sequencing project: providing services to taxonomists for standard genome sequencing and annotation.</title>
        <authorList>
            <consortium name="The Broad Institute Genomics Platform"/>
            <consortium name="The Broad Institute Genome Sequencing Center for Infectious Disease"/>
            <person name="Wu L."/>
            <person name="Ma J."/>
        </authorList>
    </citation>
    <scope>NUCLEOTIDE SEQUENCE [LARGE SCALE GENOMIC DNA]</scope>
    <source>
        <strain evidence="13">CGMCC 4.7241</strain>
    </source>
</reference>
<evidence type="ECO:0000256" key="3">
    <source>
        <dbReference type="ARBA" id="ARBA00022801"/>
    </source>
</evidence>
<dbReference type="PANTHER" id="PTHR11452:SF42">
    <property type="entry name" value="ALPHA-GALACTOSIDASE"/>
    <property type="match status" value="1"/>
</dbReference>
<comment type="caution">
    <text evidence="12">The sequence shown here is derived from an EMBL/GenBank/DDBJ whole genome shotgun (WGS) entry which is preliminary data.</text>
</comment>
<evidence type="ECO:0000259" key="11">
    <source>
        <dbReference type="Pfam" id="PF17801"/>
    </source>
</evidence>
<dbReference type="PANTHER" id="PTHR11452">
    <property type="entry name" value="ALPHA-GALACTOSIDASE/ALPHA-N-ACETYLGALACTOSAMINIDASE"/>
    <property type="match status" value="1"/>
</dbReference>
<accession>A0ABV7YG27</accession>
<dbReference type="SUPFAM" id="SSF51011">
    <property type="entry name" value="Glycosyl hydrolase domain"/>
    <property type="match status" value="1"/>
</dbReference>